<gene>
    <name evidence="3" type="ORF">FHX71_002083</name>
</gene>
<dbReference type="RefSeq" id="WP_182615972.1">
    <property type="nucleotide sequence ID" value="NZ_BAAATF010000003.1"/>
</dbReference>
<evidence type="ECO:0000256" key="1">
    <source>
        <dbReference type="SAM" id="MobiDB-lite"/>
    </source>
</evidence>
<dbReference type="InterPro" id="IPR029058">
    <property type="entry name" value="AB_hydrolase_fold"/>
</dbReference>
<evidence type="ECO:0000313" key="4">
    <source>
        <dbReference type="Proteomes" id="UP000540568"/>
    </source>
</evidence>
<dbReference type="EMBL" id="JACGWV010000001">
    <property type="protein sequence ID" value="MBA8808141.1"/>
    <property type="molecule type" value="Genomic_DNA"/>
</dbReference>
<protein>
    <submittedName>
        <fullName evidence="3">Pimeloyl-ACP methyl ester carboxylesterase</fullName>
    </submittedName>
</protein>
<dbReference type="Gene3D" id="3.40.50.1820">
    <property type="entry name" value="alpha/beta hydrolase"/>
    <property type="match status" value="2"/>
</dbReference>
<feature type="region of interest" description="Disordered" evidence="1">
    <location>
        <begin position="1"/>
        <end position="52"/>
    </location>
</feature>
<organism evidence="3 4">
    <name type="scientific">Promicromonospora sukumoe</name>
    <dbReference type="NCBI Taxonomy" id="88382"/>
    <lineage>
        <taxon>Bacteria</taxon>
        <taxon>Bacillati</taxon>
        <taxon>Actinomycetota</taxon>
        <taxon>Actinomycetes</taxon>
        <taxon>Micrococcales</taxon>
        <taxon>Promicromonosporaceae</taxon>
        <taxon>Promicromonospora</taxon>
    </lineage>
</organism>
<name>A0A7W3J8C4_9MICO</name>
<proteinExistence type="predicted"/>
<dbReference type="Pfam" id="PF12697">
    <property type="entry name" value="Abhydrolase_6"/>
    <property type="match status" value="1"/>
</dbReference>
<feature type="domain" description="AB hydrolase-1" evidence="2">
    <location>
        <begin position="71"/>
        <end position="284"/>
    </location>
</feature>
<dbReference type="PANTHER" id="PTHR43194:SF2">
    <property type="entry name" value="PEROXISOMAL MEMBRANE PROTEIN LPX1"/>
    <property type="match status" value="1"/>
</dbReference>
<dbReference type="InterPro" id="IPR050228">
    <property type="entry name" value="Carboxylesterase_BioH"/>
</dbReference>
<dbReference type="PANTHER" id="PTHR43194">
    <property type="entry name" value="HYDROLASE ALPHA/BETA FOLD FAMILY"/>
    <property type="match status" value="1"/>
</dbReference>
<dbReference type="SUPFAM" id="SSF53474">
    <property type="entry name" value="alpha/beta-Hydrolases"/>
    <property type="match status" value="1"/>
</dbReference>
<evidence type="ECO:0000313" key="3">
    <source>
        <dbReference type="EMBL" id="MBA8808141.1"/>
    </source>
</evidence>
<sequence length="292" mass="30705">MTTAAQHPVRYVDVKHAPRRHARAAEPGVVQPDVGQPQTGRTEESAPGQDPDAASLRLAYREAGDPAAPVLLLLHALGESSLSWDPLLGDLAALGYRALAPDARGHGDSDRPGQYSYELMTADTLAFCAALGVTDVSGLAVVGHSMGAVTAALVTTALNTTDAGAETSTAASAPGPVTRLVLEDATPTRPGGPRFEPFDEPDHPVPFDWPLVNALRAQRSDPDPAWWDDALRITAPVLVVAGGPSSNVDQAELADFTAGVARGKLVEIRVGHMVHDEAPDEFLAVVTDFLRR</sequence>
<comment type="caution">
    <text evidence="3">The sequence shown here is derived from an EMBL/GenBank/DDBJ whole genome shotgun (WGS) entry which is preliminary data.</text>
</comment>
<reference evidence="3 4" key="1">
    <citation type="submission" date="2020-07" db="EMBL/GenBank/DDBJ databases">
        <title>Sequencing the genomes of 1000 actinobacteria strains.</title>
        <authorList>
            <person name="Klenk H.-P."/>
        </authorList>
    </citation>
    <scope>NUCLEOTIDE SEQUENCE [LARGE SCALE GENOMIC DNA]</scope>
    <source>
        <strain evidence="3 4">DSM 44121</strain>
    </source>
</reference>
<keyword evidence="4" id="KW-1185">Reference proteome</keyword>
<dbReference type="GO" id="GO:0003824">
    <property type="term" value="F:catalytic activity"/>
    <property type="evidence" value="ECO:0007669"/>
    <property type="project" value="UniProtKB-ARBA"/>
</dbReference>
<accession>A0A7W3J8C4</accession>
<dbReference type="InterPro" id="IPR000073">
    <property type="entry name" value="AB_hydrolase_1"/>
</dbReference>
<dbReference type="AlphaFoldDB" id="A0A7W3J8C4"/>
<dbReference type="Proteomes" id="UP000540568">
    <property type="component" value="Unassembled WGS sequence"/>
</dbReference>
<evidence type="ECO:0000259" key="2">
    <source>
        <dbReference type="Pfam" id="PF12697"/>
    </source>
</evidence>